<feature type="compositionally biased region" description="Basic residues" evidence="1">
    <location>
        <begin position="279"/>
        <end position="293"/>
    </location>
</feature>
<sequence>MCFSNDSPALTHLANTAPTTLPHGLRSKLIQNPPWDPNAQFRTAIQTLLTIFPPSVTLPIITQSGKCIAKVPLQPPIVTLSCKATASLIYTGPSSSSSTTTTSQKKSTGPKTINPQSLLPAIHSAFNAWTFEEMNREEDEYNEWKTVEKVVQIGDWKVSPHPLRRTATPPHPHAKPHRAPTHLFPTHGSSRRRSPSEPSTMRALPLSLSLLSLSLPHGIFASPELLLDCASDHDSSQPECMRPMKPVATVTPGAYYIAKIPCPDCKVQEFSGPILQHLPHARPPHPPPKRRAHLPLSPNKSPSPPHIHLPDPPNFTRTDLASALACARKCRDSPPSCSCLPSALSTPVLNFDHNAKWLDSSASTQTEKWEITFDAIGATNDADPSSTRGFTSPEQPVLRIILQGKEVGEELPDGHNQGASPLTGPYTEPELIYDYEIASIEFSQRYADVPTPRISPSGPASAASSAPTSCVRTGTSFF</sequence>
<accession>A0AAN6M644</accession>
<feature type="region of interest" description="Disordered" evidence="1">
    <location>
        <begin position="276"/>
        <end position="305"/>
    </location>
</feature>
<feature type="compositionally biased region" description="Low complexity" evidence="1">
    <location>
        <begin position="92"/>
        <end position="112"/>
    </location>
</feature>
<dbReference type="AlphaFoldDB" id="A0AAN6M644"/>
<organism evidence="2 3">
    <name type="scientific">Pseudopithomyces chartarum</name>
    <dbReference type="NCBI Taxonomy" id="1892770"/>
    <lineage>
        <taxon>Eukaryota</taxon>
        <taxon>Fungi</taxon>
        <taxon>Dikarya</taxon>
        <taxon>Ascomycota</taxon>
        <taxon>Pezizomycotina</taxon>
        <taxon>Dothideomycetes</taxon>
        <taxon>Pleosporomycetidae</taxon>
        <taxon>Pleosporales</taxon>
        <taxon>Massarineae</taxon>
        <taxon>Didymosphaeriaceae</taxon>
        <taxon>Pseudopithomyces</taxon>
    </lineage>
</organism>
<evidence type="ECO:0000313" key="2">
    <source>
        <dbReference type="EMBL" id="KAK3216478.1"/>
    </source>
</evidence>
<protein>
    <submittedName>
        <fullName evidence="2">Uncharacterized protein</fullName>
    </submittedName>
</protein>
<feature type="region of interest" description="Disordered" evidence="1">
    <location>
        <begin position="92"/>
        <end position="116"/>
    </location>
</feature>
<feature type="compositionally biased region" description="Low complexity" evidence="1">
    <location>
        <begin position="455"/>
        <end position="469"/>
    </location>
</feature>
<proteinExistence type="predicted"/>
<dbReference type="Proteomes" id="UP001280581">
    <property type="component" value="Unassembled WGS sequence"/>
</dbReference>
<feature type="region of interest" description="Disordered" evidence="1">
    <location>
        <begin position="160"/>
        <end position="200"/>
    </location>
</feature>
<comment type="caution">
    <text evidence="2">The sequence shown here is derived from an EMBL/GenBank/DDBJ whole genome shotgun (WGS) entry which is preliminary data.</text>
</comment>
<evidence type="ECO:0000256" key="1">
    <source>
        <dbReference type="SAM" id="MobiDB-lite"/>
    </source>
</evidence>
<feature type="region of interest" description="Disordered" evidence="1">
    <location>
        <begin position="453"/>
        <end position="478"/>
    </location>
</feature>
<name>A0AAN6M644_9PLEO</name>
<gene>
    <name evidence="2" type="ORF">GRF29_8g3403278</name>
</gene>
<keyword evidence="3" id="KW-1185">Reference proteome</keyword>
<evidence type="ECO:0000313" key="3">
    <source>
        <dbReference type="Proteomes" id="UP001280581"/>
    </source>
</evidence>
<dbReference type="EMBL" id="WVTA01000002">
    <property type="protein sequence ID" value="KAK3216478.1"/>
    <property type="molecule type" value="Genomic_DNA"/>
</dbReference>
<reference evidence="2 3" key="1">
    <citation type="submission" date="2021-02" db="EMBL/GenBank/DDBJ databases">
        <title>Genome assembly of Pseudopithomyces chartarum.</title>
        <authorList>
            <person name="Jauregui R."/>
            <person name="Singh J."/>
            <person name="Voisey C."/>
        </authorList>
    </citation>
    <scope>NUCLEOTIDE SEQUENCE [LARGE SCALE GENOMIC DNA]</scope>
    <source>
        <strain evidence="2 3">AGR01</strain>
    </source>
</reference>